<keyword evidence="1" id="KW-0175">Coiled coil</keyword>
<name>A0A930YF78_9ACTN</name>
<protein>
    <submittedName>
        <fullName evidence="3">Uncharacterized protein</fullName>
    </submittedName>
</protein>
<organism evidence="3 4">
    <name type="scientific">Nocardioides islandensis</name>
    <dbReference type="NCBI Taxonomy" id="433663"/>
    <lineage>
        <taxon>Bacteria</taxon>
        <taxon>Bacillati</taxon>
        <taxon>Actinomycetota</taxon>
        <taxon>Actinomycetes</taxon>
        <taxon>Propionibacteriales</taxon>
        <taxon>Nocardioidaceae</taxon>
        <taxon>Nocardioides</taxon>
    </lineage>
</organism>
<feature type="coiled-coil region" evidence="1">
    <location>
        <begin position="70"/>
        <end position="127"/>
    </location>
</feature>
<accession>A0A930YF78</accession>
<feature type="region of interest" description="Disordered" evidence="2">
    <location>
        <begin position="1"/>
        <end position="27"/>
    </location>
</feature>
<reference evidence="3" key="1">
    <citation type="submission" date="2020-11" db="EMBL/GenBank/DDBJ databases">
        <title>Nocardioides sp. nov., isolated from Soil of Cynanchum wilfordii Hemsley rhizosphere.</title>
        <authorList>
            <person name="Lee J.-S."/>
            <person name="Suh M.K."/>
            <person name="Kim J.-S."/>
        </authorList>
    </citation>
    <scope>NUCLEOTIDE SEQUENCE</scope>
    <source>
        <strain evidence="3">KCTC 19275</strain>
    </source>
</reference>
<gene>
    <name evidence="3" type="ORF">ISU07_15400</name>
</gene>
<dbReference type="EMBL" id="JADKPN010000009">
    <property type="protein sequence ID" value="MBF4764518.1"/>
    <property type="molecule type" value="Genomic_DNA"/>
</dbReference>
<dbReference type="RefSeq" id="WP_194707701.1">
    <property type="nucleotide sequence ID" value="NZ_JADKPN010000009.1"/>
</dbReference>
<evidence type="ECO:0000313" key="3">
    <source>
        <dbReference type="EMBL" id="MBF4764518.1"/>
    </source>
</evidence>
<proteinExistence type="predicted"/>
<dbReference type="Proteomes" id="UP000640489">
    <property type="component" value="Unassembled WGS sequence"/>
</dbReference>
<dbReference type="AlphaFoldDB" id="A0A930YF78"/>
<sequence>MPSTRDLLQRFRPAATPGAASAAGVPVDRHDERGAELAGVFAALAATVEQSERIRRQALAEADRRRVAARAEAAARVAAARHEAEAWRAQAVAQAREDIASSARGRVAAAEQRAREIERQADRTRSQDVAAVVAAVRTRALQAGRAGVGS</sequence>
<evidence type="ECO:0000256" key="2">
    <source>
        <dbReference type="SAM" id="MobiDB-lite"/>
    </source>
</evidence>
<keyword evidence="4" id="KW-1185">Reference proteome</keyword>
<evidence type="ECO:0000256" key="1">
    <source>
        <dbReference type="SAM" id="Coils"/>
    </source>
</evidence>
<evidence type="ECO:0000313" key="4">
    <source>
        <dbReference type="Proteomes" id="UP000640489"/>
    </source>
</evidence>
<feature type="compositionally biased region" description="Low complexity" evidence="2">
    <location>
        <begin position="13"/>
        <end position="26"/>
    </location>
</feature>
<comment type="caution">
    <text evidence="3">The sequence shown here is derived from an EMBL/GenBank/DDBJ whole genome shotgun (WGS) entry which is preliminary data.</text>
</comment>